<dbReference type="GO" id="GO:0005524">
    <property type="term" value="F:ATP binding"/>
    <property type="evidence" value="ECO:0007669"/>
    <property type="project" value="InterPro"/>
</dbReference>
<dbReference type="InterPro" id="IPR036640">
    <property type="entry name" value="ABC1_TM_sf"/>
</dbReference>
<evidence type="ECO:0000256" key="2">
    <source>
        <dbReference type="ARBA" id="ARBA00022989"/>
    </source>
</evidence>
<dbReference type="CDD" id="cd02421">
    <property type="entry name" value="Peptidase_C39_likeD"/>
    <property type="match status" value="1"/>
</dbReference>
<protein>
    <recommendedName>
        <fullName evidence="5">Peptidase C39 domain-containing protein</fullName>
    </recommendedName>
</protein>
<keyword evidence="3 4" id="KW-0472">Membrane</keyword>
<dbReference type="InterPro" id="IPR005074">
    <property type="entry name" value="Peptidase_C39"/>
</dbReference>
<keyword evidence="1 4" id="KW-0812">Transmembrane</keyword>
<feature type="transmembrane region" description="Helical" evidence="4">
    <location>
        <begin position="215"/>
        <end position="237"/>
    </location>
</feature>
<dbReference type="PROSITE" id="PS50990">
    <property type="entry name" value="PEPTIDASE_C39"/>
    <property type="match status" value="1"/>
</dbReference>
<reference evidence="6" key="1">
    <citation type="journal article" date="2014" name="Front. Microbiol.">
        <title>High frequency of phylogenetically diverse reductive dehalogenase-homologous genes in deep subseafloor sedimentary metagenomes.</title>
        <authorList>
            <person name="Kawai M."/>
            <person name="Futagami T."/>
            <person name="Toyoda A."/>
            <person name="Takaki Y."/>
            <person name="Nishi S."/>
            <person name="Hori S."/>
            <person name="Arai W."/>
            <person name="Tsubouchi T."/>
            <person name="Morono Y."/>
            <person name="Uchiyama I."/>
            <person name="Ito T."/>
            <person name="Fujiyama A."/>
            <person name="Inagaki F."/>
            <person name="Takami H."/>
        </authorList>
    </citation>
    <scope>NUCLEOTIDE SEQUENCE</scope>
    <source>
        <strain evidence="6">Expedition CK06-06</strain>
    </source>
</reference>
<evidence type="ECO:0000256" key="4">
    <source>
        <dbReference type="SAM" id="Phobius"/>
    </source>
</evidence>
<evidence type="ECO:0000313" key="6">
    <source>
        <dbReference type="EMBL" id="GAH09429.1"/>
    </source>
</evidence>
<keyword evidence="2 4" id="KW-1133">Transmembrane helix</keyword>
<gene>
    <name evidence="6" type="ORF">S01H4_53934</name>
</gene>
<comment type="caution">
    <text evidence="6">The sequence shown here is derived from an EMBL/GenBank/DDBJ whole genome shotgun (WGS) entry which is preliminary data.</text>
</comment>
<name>X1DWW1_9ZZZZ</name>
<dbReference type="GO" id="GO:0006508">
    <property type="term" value="P:proteolysis"/>
    <property type="evidence" value="ECO:0007669"/>
    <property type="project" value="InterPro"/>
</dbReference>
<dbReference type="Gene3D" id="3.90.70.10">
    <property type="entry name" value="Cysteine proteinases"/>
    <property type="match status" value="1"/>
</dbReference>
<proteinExistence type="predicted"/>
<evidence type="ECO:0000256" key="1">
    <source>
        <dbReference type="ARBA" id="ARBA00022692"/>
    </source>
</evidence>
<feature type="non-terminal residue" evidence="6">
    <location>
        <position position="1"/>
    </location>
</feature>
<dbReference type="SUPFAM" id="SSF90123">
    <property type="entry name" value="ABC transporter transmembrane region"/>
    <property type="match status" value="1"/>
</dbReference>
<organism evidence="6">
    <name type="scientific">marine sediment metagenome</name>
    <dbReference type="NCBI Taxonomy" id="412755"/>
    <lineage>
        <taxon>unclassified sequences</taxon>
        <taxon>metagenomes</taxon>
        <taxon>ecological metagenomes</taxon>
    </lineage>
</organism>
<accession>X1DWW1</accession>
<dbReference type="EMBL" id="BART01030984">
    <property type="protein sequence ID" value="GAH09429.1"/>
    <property type="molecule type" value="Genomic_DNA"/>
</dbReference>
<feature type="domain" description="Peptidase C39" evidence="5">
    <location>
        <begin position="53"/>
        <end position="180"/>
    </location>
</feature>
<evidence type="ECO:0000256" key="3">
    <source>
        <dbReference type="ARBA" id="ARBA00023136"/>
    </source>
</evidence>
<dbReference type="AlphaFoldDB" id="X1DWW1"/>
<evidence type="ECO:0000259" key="5">
    <source>
        <dbReference type="PROSITE" id="PS50990"/>
    </source>
</evidence>
<dbReference type="Pfam" id="PF03412">
    <property type="entry name" value="Peptidase_C39"/>
    <property type="match status" value="1"/>
</dbReference>
<dbReference type="GO" id="GO:0008233">
    <property type="term" value="F:peptidase activity"/>
    <property type="evidence" value="ECO:0007669"/>
    <property type="project" value="InterPro"/>
</dbReference>
<dbReference type="GO" id="GO:0016020">
    <property type="term" value="C:membrane"/>
    <property type="evidence" value="ECO:0007669"/>
    <property type="project" value="InterPro"/>
</dbReference>
<sequence length="254" mass="28364">QTVINSNLADVEDVHYWQFAITGGEPQDITIDGMRLSGNFMEKKVKKTEEFWQFEGKTTLPDDPLLGCLLTLTKIYNKPASAQVLTTGLPLVNHRLTPDLFKRAAARAGLSAKIVKRKLSQMVQQQLPAVLLLKNAQTCILNSIKKKGVAEVIQPDAGGGCTEIPLVELAKSYIGYAIFVKPIYHFEDAAEPAQLKQKHWFWGVMKQAVPIYSEVILASFLINLFTIASPLFVMNVYDRVVPNNAHPLHQLNYC</sequence>